<accession>A0AAW2W8L5</accession>
<protein>
    <submittedName>
        <fullName evidence="1">Uncharacterized protein</fullName>
    </submittedName>
</protein>
<comment type="caution">
    <text evidence="1">The sequence shown here is derived from an EMBL/GenBank/DDBJ whole genome shotgun (WGS) entry which is preliminary data.</text>
</comment>
<dbReference type="EMBL" id="JACGWJ010000002">
    <property type="protein sequence ID" value="KAL0437808.1"/>
    <property type="molecule type" value="Genomic_DNA"/>
</dbReference>
<proteinExistence type="predicted"/>
<dbReference type="Gene3D" id="2.40.70.10">
    <property type="entry name" value="Acid Proteases"/>
    <property type="match status" value="1"/>
</dbReference>
<dbReference type="InterPro" id="IPR021109">
    <property type="entry name" value="Peptidase_aspartic_dom_sf"/>
</dbReference>
<name>A0AAW2W8L5_SESRA</name>
<dbReference type="PANTHER" id="PTHR33240">
    <property type="entry name" value="OS08G0508500 PROTEIN"/>
    <property type="match status" value="1"/>
</dbReference>
<reference evidence="1" key="1">
    <citation type="submission" date="2020-06" db="EMBL/GenBank/DDBJ databases">
        <authorList>
            <person name="Li T."/>
            <person name="Hu X."/>
            <person name="Zhang T."/>
            <person name="Song X."/>
            <person name="Zhang H."/>
            <person name="Dai N."/>
            <person name="Sheng W."/>
            <person name="Hou X."/>
            <person name="Wei L."/>
        </authorList>
    </citation>
    <scope>NUCLEOTIDE SEQUENCE</scope>
    <source>
        <strain evidence="1">G02</strain>
        <tissue evidence="1">Leaf</tissue>
    </source>
</reference>
<gene>
    <name evidence="1" type="ORF">Sradi_0488700</name>
</gene>
<dbReference type="PANTHER" id="PTHR33240:SF15">
    <property type="entry name" value="GAG-PRO-LIKE PROTEIN"/>
    <property type="match status" value="1"/>
</dbReference>
<sequence>MSTITFTDEDLLLGSKPHNRPLFVVGYVREQKVNRILIDGGSAVNILPLRILKEIEIPIDELSNSRLMIQGFNQGGQWVVGIIRMQLTMEDMVSTLLFHVIDAKTSYNMLLDRPCKPFTEAEAHFADVKYYIEGDKKVKEVSPSEEPKSCEGEGHEALAIDEEGFYPKAFNLLVKAGYNPKEKLSLRKLPPKATGKRLHGLNATQIMLKEKGHAIQDSRVSLGFTPPKPVRIAIRRVSSNYVVEGFSSTEDDEGKENPRESVFNRLGPHGKVLHGIANKQSFFDRLGPRQRMWYQKKGMFKTTLAISCGEVLKVKAQTMIFTQVQSDDEDERESVASSNYISNGVEEDIVQTYHVTLIEDGEIEVKMLKMLLENSRRVLKPSLIN</sequence>
<organism evidence="1">
    <name type="scientific">Sesamum radiatum</name>
    <name type="common">Black benniseed</name>
    <dbReference type="NCBI Taxonomy" id="300843"/>
    <lineage>
        <taxon>Eukaryota</taxon>
        <taxon>Viridiplantae</taxon>
        <taxon>Streptophyta</taxon>
        <taxon>Embryophyta</taxon>
        <taxon>Tracheophyta</taxon>
        <taxon>Spermatophyta</taxon>
        <taxon>Magnoliopsida</taxon>
        <taxon>eudicotyledons</taxon>
        <taxon>Gunneridae</taxon>
        <taxon>Pentapetalae</taxon>
        <taxon>asterids</taxon>
        <taxon>lamiids</taxon>
        <taxon>Lamiales</taxon>
        <taxon>Pedaliaceae</taxon>
        <taxon>Sesamum</taxon>
    </lineage>
</organism>
<reference evidence="1" key="2">
    <citation type="journal article" date="2024" name="Plant">
        <title>Genomic evolution and insights into agronomic trait innovations of Sesamum species.</title>
        <authorList>
            <person name="Miao H."/>
            <person name="Wang L."/>
            <person name="Qu L."/>
            <person name="Liu H."/>
            <person name="Sun Y."/>
            <person name="Le M."/>
            <person name="Wang Q."/>
            <person name="Wei S."/>
            <person name="Zheng Y."/>
            <person name="Lin W."/>
            <person name="Duan Y."/>
            <person name="Cao H."/>
            <person name="Xiong S."/>
            <person name="Wang X."/>
            <person name="Wei L."/>
            <person name="Li C."/>
            <person name="Ma Q."/>
            <person name="Ju M."/>
            <person name="Zhao R."/>
            <person name="Li G."/>
            <person name="Mu C."/>
            <person name="Tian Q."/>
            <person name="Mei H."/>
            <person name="Zhang T."/>
            <person name="Gao T."/>
            <person name="Zhang H."/>
        </authorList>
    </citation>
    <scope>NUCLEOTIDE SEQUENCE</scope>
    <source>
        <strain evidence="1">G02</strain>
    </source>
</reference>
<evidence type="ECO:0000313" key="1">
    <source>
        <dbReference type="EMBL" id="KAL0437808.1"/>
    </source>
</evidence>
<dbReference type="CDD" id="cd00303">
    <property type="entry name" value="retropepsin_like"/>
    <property type="match status" value="1"/>
</dbReference>
<dbReference type="AlphaFoldDB" id="A0AAW2W8L5"/>